<evidence type="ECO:0000259" key="2">
    <source>
        <dbReference type="SMART" id="SM00899"/>
    </source>
</evidence>
<sequence>MLLTMAKPGETNYIKKITGKDQVRKFLGSLGFVEGESVTVVSEIGGNMIINIKETRVALDKRLVNRIYV</sequence>
<reference evidence="3 4" key="1">
    <citation type="submission" date="2023-03" db="EMBL/GenBank/DDBJ databases">
        <title>Novel Species.</title>
        <authorList>
            <person name="Ma S."/>
        </authorList>
    </citation>
    <scope>NUCLEOTIDE SEQUENCE [LARGE SCALE GENOMIC DNA]</scope>
    <source>
        <strain evidence="3 4">LIND6LT2</strain>
    </source>
</reference>
<accession>A0ABZ2Y5T0</accession>
<dbReference type="InterPro" id="IPR038157">
    <property type="entry name" value="FeoA_core_dom"/>
</dbReference>
<dbReference type="InterPro" id="IPR008988">
    <property type="entry name" value="Transcriptional_repressor_C"/>
</dbReference>
<dbReference type="EMBL" id="CP121687">
    <property type="protein sequence ID" value="WZL69391.1"/>
    <property type="molecule type" value="Genomic_DNA"/>
</dbReference>
<dbReference type="Proteomes" id="UP001486565">
    <property type="component" value="Chromosome"/>
</dbReference>
<feature type="domain" description="Ferrous iron transporter FeoA-like" evidence="2">
    <location>
        <begin position="1"/>
        <end position="69"/>
    </location>
</feature>
<dbReference type="InterPro" id="IPR053184">
    <property type="entry name" value="FeoA-like"/>
</dbReference>
<evidence type="ECO:0000313" key="4">
    <source>
        <dbReference type="Proteomes" id="UP001486565"/>
    </source>
</evidence>
<dbReference type="Gene3D" id="2.30.30.90">
    <property type="match status" value="1"/>
</dbReference>
<keyword evidence="4" id="KW-1185">Reference proteome</keyword>
<dbReference type="Pfam" id="PF04023">
    <property type="entry name" value="FeoA"/>
    <property type="match status" value="1"/>
</dbReference>
<keyword evidence="1" id="KW-0408">Iron</keyword>
<protein>
    <submittedName>
        <fullName evidence="3">FeoA family protein</fullName>
    </submittedName>
</protein>
<evidence type="ECO:0000256" key="1">
    <source>
        <dbReference type="ARBA" id="ARBA00023004"/>
    </source>
</evidence>
<name>A0ABZ2Y5T0_9FIRM</name>
<proteinExistence type="predicted"/>
<dbReference type="PANTHER" id="PTHR43151:SF1">
    <property type="entry name" value="SSR2333 PROTEIN"/>
    <property type="match status" value="1"/>
</dbReference>
<organism evidence="3 4">
    <name type="scientific">Defluviitalea saccharophila</name>
    <dbReference type="NCBI Taxonomy" id="879970"/>
    <lineage>
        <taxon>Bacteria</taxon>
        <taxon>Bacillati</taxon>
        <taxon>Bacillota</taxon>
        <taxon>Clostridia</taxon>
        <taxon>Lachnospirales</taxon>
        <taxon>Defluviitaleaceae</taxon>
        <taxon>Defluviitalea</taxon>
    </lineage>
</organism>
<dbReference type="RefSeq" id="WP_341876387.1">
    <property type="nucleotide sequence ID" value="NZ_CP121687.1"/>
</dbReference>
<evidence type="ECO:0000313" key="3">
    <source>
        <dbReference type="EMBL" id="WZL69391.1"/>
    </source>
</evidence>
<dbReference type="InterPro" id="IPR007167">
    <property type="entry name" value="Fe-transptr_FeoA-like"/>
</dbReference>
<dbReference type="SMART" id="SM00899">
    <property type="entry name" value="FeoA"/>
    <property type="match status" value="1"/>
</dbReference>
<gene>
    <name evidence="3" type="ORF">QBE51_11385</name>
</gene>
<dbReference type="PANTHER" id="PTHR43151">
    <property type="entry name" value="FEOA FAMILY PROTEIN"/>
    <property type="match status" value="1"/>
</dbReference>
<dbReference type="SUPFAM" id="SSF50037">
    <property type="entry name" value="C-terminal domain of transcriptional repressors"/>
    <property type="match status" value="1"/>
</dbReference>